<comment type="caution">
    <text evidence="1">The sequence shown here is derived from an EMBL/GenBank/DDBJ whole genome shotgun (WGS) entry which is preliminary data.</text>
</comment>
<evidence type="ECO:0000313" key="1">
    <source>
        <dbReference type="EMBL" id="EAQ78805.1"/>
    </source>
</evidence>
<name>A3ZXL0_9BACT</name>
<dbReference type="OrthoDB" id="9917823at2"/>
<dbReference type="RefSeq" id="WP_002653859.1">
    <property type="nucleotide sequence ID" value="NZ_CH672376.1"/>
</dbReference>
<sequence length="284" mass="31808">MAELEEQVGVAASELKIAWTTVKNTANSSLPTKCFEHWEKRAKLHELLTRTIPVFKAREKAWEVVQGVAFAEELNGKPGLVSYGGIEMEFAVARHLALTSYVSVTWSIYDRLANVCGRLSGVREISEHPKQNPKLCEDLLGEKNDEKGKPKKNDTLGFGGHLHIYAAYAWPIKVSYKVRNWLVHEGYEDGTTALFEGDRIADRFMLSNDALGFLQKACGGDGNGQKKGDAICVQEAEDSWLQRDLLKIIEQYNKEIDTMFVALLKWSAESLTGQIKAFAARDQQ</sequence>
<evidence type="ECO:0000313" key="2">
    <source>
        <dbReference type="Proteomes" id="UP000004358"/>
    </source>
</evidence>
<reference evidence="1 2" key="1">
    <citation type="submission" date="2006-02" db="EMBL/GenBank/DDBJ databases">
        <authorList>
            <person name="Amann R."/>
            <person name="Ferriera S."/>
            <person name="Johnson J."/>
            <person name="Kravitz S."/>
            <person name="Halpern A."/>
            <person name="Remington K."/>
            <person name="Beeson K."/>
            <person name="Tran B."/>
            <person name="Rogers Y.-H."/>
            <person name="Friedman R."/>
            <person name="Venter J.C."/>
        </authorList>
    </citation>
    <scope>NUCLEOTIDE SEQUENCE [LARGE SCALE GENOMIC DNA]</scope>
    <source>
        <strain evidence="1 2">DSM 3645</strain>
    </source>
</reference>
<organism evidence="1 2">
    <name type="scientific">Blastopirellula marina DSM 3645</name>
    <dbReference type="NCBI Taxonomy" id="314230"/>
    <lineage>
        <taxon>Bacteria</taxon>
        <taxon>Pseudomonadati</taxon>
        <taxon>Planctomycetota</taxon>
        <taxon>Planctomycetia</taxon>
        <taxon>Pirellulales</taxon>
        <taxon>Pirellulaceae</taxon>
        <taxon>Blastopirellula</taxon>
    </lineage>
</organism>
<dbReference type="AlphaFoldDB" id="A3ZXL0"/>
<gene>
    <name evidence="1" type="ORF">DSM3645_29926</name>
</gene>
<dbReference type="STRING" id="314230.DSM3645_29926"/>
<accession>A3ZXL0</accession>
<dbReference type="HOGENOM" id="CLU_978833_0_0_0"/>
<dbReference type="EMBL" id="AANZ01000018">
    <property type="protein sequence ID" value="EAQ78805.1"/>
    <property type="molecule type" value="Genomic_DNA"/>
</dbReference>
<dbReference type="Proteomes" id="UP000004358">
    <property type="component" value="Unassembled WGS sequence"/>
</dbReference>
<proteinExistence type="predicted"/>
<protein>
    <submittedName>
        <fullName evidence="1">Uncharacterized protein</fullName>
    </submittedName>
</protein>